<dbReference type="Pfam" id="PF20151">
    <property type="entry name" value="DUF6533"/>
    <property type="match status" value="1"/>
</dbReference>
<evidence type="ECO:0000256" key="1">
    <source>
        <dbReference type="SAM" id="Phobius"/>
    </source>
</evidence>
<dbReference type="Proteomes" id="UP000250043">
    <property type="component" value="Unassembled WGS sequence"/>
</dbReference>
<dbReference type="InterPro" id="IPR045340">
    <property type="entry name" value="DUF6533"/>
</dbReference>
<dbReference type="OrthoDB" id="2745134at2759"/>
<keyword evidence="4" id="KW-1185">Reference proteome</keyword>
<keyword evidence="1" id="KW-0812">Transmembrane</keyword>
<evidence type="ECO:0000259" key="2">
    <source>
        <dbReference type="Pfam" id="PF20151"/>
    </source>
</evidence>
<dbReference type="EMBL" id="KV722561">
    <property type="protein sequence ID" value="OCH85812.1"/>
    <property type="molecule type" value="Genomic_DNA"/>
</dbReference>
<keyword evidence="1" id="KW-0472">Membrane</keyword>
<protein>
    <recommendedName>
        <fullName evidence="2">DUF6533 domain-containing protein</fullName>
    </recommendedName>
</protein>
<reference evidence="3 4" key="1">
    <citation type="submission" date="2016-07" db="EMBL/GenBank/DDBJ databases">
        <title>Draft genome of the white-rot fungus Obba rivulosa 3A-2.</title>
        <authorList>
            <consortium name="DOE Joint Genome Institute"/>
            <person name="Miettinen O."/>
            <person name="Riley R."/>
            <person name="Acob R."/>
            <person name="Barry K."/>
            <person name="Cullen D."/>
            <person name="De Vries R."/>
            <person name="Hainaut M."/>
            <person name="Hatakka A."/>
            <person name="Henrissat B."/>
            <person name="Hilden K."/>
            <person name="Kuo R."/>
            <person name="Labutti K."/>
            <person name="Lipzen A."/>
            <person name="Makela M.R."/>
            <person name="Sandor L."/>
            <person name="Spatafora J.W."/>
            <person name="Grigoriev I.V."/>
            <person name="Hibbett D.S."/>
        </authorList>
    </citation>
    <scope>NUCLEOTIDE SEQUENCE [LARGE SCALE GENOMIC DNA]</scope>
    <source>
        <strain evidence="3 4">3A-2</strain>
    </source>
</reference>
<dbReference type="AlphaFoldDB" id="A0A8E2DGC9"/>
<accession>A0A8E2DGC9</accession>
<name>A0A8E2DGC9_9APHY</name>
<feature type="domain" description="DUF6533" evidence="2">
    <location>
        <begin position="82"/>
        <end position="123"/>
    </location>
</feature>
<feature type="transmembrane region" description="Helical" evidence="1">
    <location>
        <begin position="209"/>
        <end position="232"/>
    </location>
</feature>
<organism evidence="3 4">
    <name type="scientific">Obba rivulosa</name>
    <dbReference type="NCBI Taxonomy" id="1052685"/>
    <lineage>
        <taxon>Eukaryota</taxon>
        <taxon>Fungi</taxon>
        <taxon>Dikarya</taxon>
        <taxon>Basidiomycota</taxon>
        <taxon>Agaricomycotina</taxon>
        <taxon>Agaricomycetes</taxon>
        <taxon>Polyporales</taxon>
        <taxon>Gelatoporiaceae</taxon>
        <taxon>Obba</taxon>
    </lineage>
</organism>
<gene>
    <name evidence="3" type="ORF">OBBRIDRAFT_807230</name>
</gene>
<keyword evidence="1" id="KW-1133">Transmembrane helix</keyword>
<proteinExistence type="predicted"/>
<sequence length="336" mass="37494">MECSWDPNQSEGLPNVSSSSVHECWYTLNTQLHGPPTIFHPGAPSRHPRGLPICPFPLSLEQKMGSESVETADRHLLAVKMFNMVSCVMLWYDIALTFGDEVEKIWKQRFTGATILWFMNRYPLPLGVEHMLIPDSPAIHDPSWTGAACSRYVLFPEGLKLVTTTAVSGMAAHIHSAVWAFTNGTALQLQPGIVGCVLAPKSAPGKRFVYTWIVELVFDSIVFFATLYRTLSFYRATRIIRTQSLIRLIMRDGIMYFAIIFASNLLTVLLFILAPDDLKPINTPFSTVTKHDFVSSIIGNLGEPLSPWADDEDHRTSPGVTAPIVEDDGEMIELRL</sequence>
<feature type="transmembrane region" description="Helical" evidence="1">
    <location>
        <begin position="253"/>
        <end position="274"/>
    </location>
</feature>
<evidence type="ECO:0000313" key="3">
    <source>
        <dbReference type="EMBL" id="OCH85812.1"/>
    </source>
</evidence>
<evidence type="ECO:0000313" key="4">
    <source>
        <dbReference type="Proteomes" id="UP000250043"/>
    </source>
</evidence>